<feature type="compositionally biased region" description="Gly residues" evidence="1">
    <location>
        <begin position="317"/>
        <end position="327"/>
    </location>
</feature>
<gene>
    <name evidence="2" type="ORF">NEMBOFW57_009341</name>
</gene>
<dbReference type="EMBL" id="JAHCVI010000005">
    <property type="protein sequence ID" value="KAG7284731.1"/>
    <property type="molecule type" value="Genomic_DNA"/>
</dbReference>
<organism evidence="2 3">
    <name type="scientific">Staphylotrichum longicolle</name>
    <dbReference type="NCBI Taxonomy" id="669026"/>
    <lineage>
        <taxon>Eukaryota</taxon>
        <taxon>Fungi</taxon>
        <taxon>Dikarya</taxon>
        <taxon>Ascomycota</taxon>
        <taxon>Pezizomycotina</taxon>
        <taxon>Sordariomycetes</taxon>
        <taxon>Sordariomycetidae</taxon>
        <taxon>Sordariales</taxon>
        <taxon>Chaetomiaceae</taxon>
        <taxon>Staphylotrichum</taxon>
    </lineage>
</organism>
<sequence>MQRDLRYENSVLKGQLENITSQRRIIAQLETKSLRPTDRTIWQEFQLIATELKDACSSVEITIPPASADNNGDHQESKETNAWAQRLAGCSFNRLLSLAISTDISDFHLATALAGAAISDLVFTSKFPDFLARETPLLDHYRHHILTRTGPQTLTNLDTLASHSVTTSPYFQSHFLPATANRLSTQFSHSLSHLLSANDETVLGTDLGMEVDMDTDTDTDAVYPPLTSANTADDPVARVFRDPFTRALQLKTSLVLARNKYRLVFFRPGVVFDAGTMVRDGQGWGAFVPVRGQMRKKGKKDCKKGEHGEGKWRRGRGNGGGGRWGEG</sequence>
<evidence type="ECO:0000256" key="1">
    <source>
        <dbReference type="SAM" id="MobiDB-lite"/>
    </source>
</evidence>
<dbReference type="Proteomes" id="UP001197093">
    <property type="component" value="Unassembled WGS sequence"/>
</dbReference>
<accession>A0AAD4HVD3</accession>
<reference evidence="2" key="1">
    <citation type="submission" date="2023-02" db="EMBL/GenBank/DDBJ databases">
        <authorList>
            <person name="Palmer J.M."/>
        </authorList>
    </citation>
    <scope>NUCLEOTIDE SEQUENCE</scope>
    <source>
        <strain evidence="2">FW57</strain>
    </source>
</reference>
<feature type="compositionally biased region" description="Basic and acidic residues" evidence="1">
    <location>
        <begin position="303"/>
        <end position="312"/>
    </location>
</feature>
<dbReference type="AlphaFoldDB" id="A0AAD4HVD3"/>
<name>A0AAD4HVD3_9PEZI</name>
<protein>
    <submittedName>
        <fullName evidence="2">Uncharacterized protein</fullName>
    </submittedName>
</protein>
<comment type="caution">
    <text evidence="2">The sequence shown here is derived from an EMBL/GenBank/DDBJ whole genome shotgun (WGS) entry which is preliminary data.</text>
</comment>
<evidence type="ECO:0000313" key="2">
    <source>
        <dbReference type="EMBL" id="KAG7284731.1"/>
    </source>
</evidence>
<keyword evidence="3" id="KW-1185">Reference proteome</keyword>
<feature type="region of interest" description="Disordered" evidence="1">
    <location>
        <begin position="295"/>
        <end position="327"/>
    </location>
</feature>
<evidence type="ECO:0000313" key="3">
    <source>
        <dbReference type="Proteomes" id="UP001197093"/>
    </source>
</evidence>
<proteinExistence type="predicted"/>